<protein>
    <submittedName>
        <fullName evidence="2">Chemoreceptor-like protein with four helix bundle sensory module</fullName>
    </submittedName>
</protein>
<keyword evidence="3" id="KW-1185">Reference proteome</keyword>
<dbReference type="AlphaFoldDB" id="A0A3D9L4X4"/>
<accession>A0A3D9L4X4</accession>
<sequence>MRVYEEVCFVEYEVSSIEEQHEPIMGKTGNIWNRVKAVVVLVLVFLLVLATNLMDNHHFDVVKRSLTSVYEDRLLVKDYLYKMSRQLQLKEKHLKERSAHLSRQLGVQSTDSIQTLINKYSATKMTALEASIYENLYAQWQTLKGKEASFLQGGAELSESQIDELWGLNWQLRETIDHLFEIQKNEGKRQIAFSNRAIAKSDLMAKLEIGALIVIGLIIQVIVFYRPD</sequence>
<evidence type="ECO:0000313" key="2">
    <source>
        <dbReference type="EMBL" id="REE01075.1"/>
    </source>
</evidence>
<proteinExistence type="predicted"/>
<feature type="transmembrane region" description="Helical" evidence="1">
    <location>
        <begin position="203"/>
        <end position="225"/>
    </location>
</feature>
<keyword evidence="1" id="KW-0472">Membrane</keyword>
<keyword evidence="1" id="KW-0812">Transmembrane</keyword>
<dbReference type="EMBL" id="QREG01000004">
    <property type="protein sequence ID" value="REE01075.1"/>
    <property type="molecule type" value="Genomic_DNA"/>
</dbReference>
<dbReference type="OrthoDB" id="1438991at2"/>
<reference evidence="2 3" key="1">
    <citation type="submission" date="2018-07" db="EMBL/GenBank/DDBJ databases">
        <title>Genomic Encyclopedia of Type Strains, Phase IV (KMG-IV): sequencing the most valuable type-strain genomes for metagenomic binning, comparative biology and taxonomic classification.</title>
        <authorList>
            <person name="Goeker M."/>
        </authorList>
    </citation>
    <scope>NUCLEOTIDE SEQUENCE [LARGE SCALE GENOMIC DNA]</scope>
    <source>
        <strain evidence="2 3">DSM 4134</strain>
    </source>
</reference>
<organism evidence="2 3">
    <name type="scientific">Marinoscillum furvescens DSM 4134</name>
    <dbReference type="NCBI Taxonomy" id="1122208"/>
    <lineage>
        <taxon>Bacteria</taxon>
        <taxon>Pseudomonadati</taxon>
        <taxon>Bacteroidota</taxon>
        <taxon>Cytophagia</taxon>
        <taxon>Cytophagales</taxon>
        <taxon>Reichenbachiellaceae</taxon>
        <taxon>Marinoscillum</taxon>
    </lineage>
</organism>
<dbReference type="RefSeq" id="WP_115867165.1">
    <property type="nucleotide sequence ID" value="NZ_QREG01000004.1"/>
</dbReference>
<gene>
    <name evidence="2" type="ORF">C7460_10494</name>
</gene>
<evidence type="ECO:0000313" key="3">
    <source>
        <dbReference type="Proteomes" id="UP000256779"/>
    </source>
</evidence>
<comment type="caution">
    <text evidence="2">The sequence shown here is derived from an EMBL/GenBank/DDBJ whole genome shotgun (WGS) entry which is preliminary data.</text>
</comment>
<evidence type="ECO:0000256" key="1">
    <source>
        <dbReference type="SAM" id="Phobius"/>
    </source>
</evidence>
<dbReference type="Proteomes" id="UP000256779">
    <property type="component" value="Unassembled WGS sequence"/>
</dbReference>
<feature type="transmembrane region" description="Helical" evidence="1">
    <location>
        <begin position="35"/>
        <end position="54"/>
    </location>
</feature>
<keyword evidence="1" id="KW-1133">Transmembrane helix</keyword>
<name>A0A3D9L4X4_MARFU</name>
<keyword evidence="2" id="KW-0675">Receptor</keyword>